<organism evidence="3 4">
    <name type="scientific">Calycina marina</name>
    <dbReference type="NCBI Taxonomy" id="1763456"/>
    <lineage>
        <taxon>Eukaryota</taxon>
        <taxon>Fungi</taxon>
        <taxon>Dikarya</taxon>
        <taxon>Ascomycota</taxon>
        <taxon>Pezizomycotina</taxon>
        <taxon>Leotiomycetes</taxon>
        <taxon>Helotiales</taxon>
        <taxon>Pezizellaceae</taxon>
        <taxon>Calycina</taxon>
    </lineage>
</organism>
<dbReference type="PROSITE" id="PS50191">
    <property type="entry name" value="CRAL_TRIO"/>
    <property type="match status" value="1"/>
</dbReference>
<dbReference type="Proteomes" id="UP000887226">
    <property type="component" value="Unassembled WGS sequence"/>
</dbReference>
<feature type="compositionally biased region" description="Polar residues" evidence="1">
    <location>
        <begin position="363"/>
        <end position="372"/>
    </location>
</feature>
<accession>A0A9P8CIY2</accession>
<dbReference type="SMART" id="SM00516">
    <property type="entry name" value="SEC14"/>
    <property type="match status" value="1"/>
</dbReference>
<dbReference type="SUPFAM" id="SSF46938">
    <property type="entry name" value="CRAL/TRIO N-terminal domain"/>
    <property type="match status" value="1"/>
</dbReference>
<dbReference type="AlphaFoldDB" id="A0A9P8CIY2"/>
<dbReference type="InterPro" id="IPR036865">
    <property type="entry name" value="CRAL-TRIO_dom_sf"/>
</dbReference>
<dbReference type="OrthoDB" id="75724at2759"/>
<dbReference type="GO" id="GO:0008526">
    <property type="term" value="F:phosphatidylinositol transfer activity"/>
    <property type="evidence" value="ECO:0007669"/>
    <property type="project" value="TreeGrafter"/>
</dbReference>
<dbReference type="Pfam" id="PF00650">
    <property type="entry name" value="CRAL_TRIO"/>
    <property type="match status" value="1"/>
</dbReference>
<dbReference type="GO" id="GO:0008289">
    <property type="term" value="F:lipid binding"/>
    <property type="evidence" value="ECO:0007669"/>
    <property type="project" value="UniProtKB-ARBA"/>
</dbReference>
<name>A0A9P8CIY2_9HELO</name>
<proteinExistence type="predicted"/>
<sequence length="397" mass="44122">MAAAMEPAPDSTLEAKLDDLNIEGKWVQFTKDTKPEPITPEVVAVPLSSPSAATIIPPVPELTTEQHTKYDAVLQTVKLWKEVAAKEDLGGPITEDECMWLTRECILRYLRATKWIVAEAEKRLSDTLTWRRDFGVLGLTADHMSPENETGKQVLLGYDIAGRPCHYLNPGRQNTAPSHRQVEHLVFMVERVLDLGLPGQDTLALLVNFKASKSRTNTSPGIGIAREILNILQIHYPERLGRALIINMPWIVNGFFKLISPFIDPMTREKLKFGGDMRSHVPPEQLWNEFQGDLVFEYDHSLYWPALQKMCEERRLAKQERWVKAGKIIGESEFYLKGGDAPSIGGSAAHAQNGSEALALDGNISNAVPSTTEEPENATVEPPQIVIQDASPIKASS</sequence>
<dbReference type="InterPro" id="IPR036273">
    <property type="entry name" value="CRAL/TRIO_N_dom_sf"/>
</dbReference>
<dbReference type="PANTHER" id="PTHR45824">
    <property type="entry name" value="GH16843P"/>
    <property type="match status" value="1"/>
</dbReference>
<dbReference type="FunFam" id="3.40.525.10:FF:000013">
    <property type="entry name" value="Phosphatidylinositol transfer protein PDR16"/>
    <property type="match status" value="1"/>
</dbReference>
<comment type="caution">
    <text evidence="3">The sequence shown here is derived from an EMBL/GenBank/DDBJ whole genome shotgun (WGS) entry which is preliminary data.</text>
</comment>
<reference evidence="3" key="1">
    <citation type="journal article" date="2021" name="IMA Fungus">
        <title>Genomic characterization of three marine fungi, including Emericellopsis atlantica sp. nov. with signatures of a generalist lifestyle and marine biomass degradation.</title>
        <authorList>
            <person name="Hagestad O.C."/>
            <person name="Hou L."/>
            <person name="Andersen J.H."/>
            <person name="Hansen E.H."/>
            <person name="Altermark B."/>
            <person name="Li C."/>
            <person name="Kuhnert E."/>
            <person name="Cox R.J."/>
            <person name="Crous P.W."/>
            <person name="Spatafora J.W."/>
            <person name="Lail K."/>
            <person name="Amirebrahimi M."/>
            <person name="Lipzen A."/>
            <person name="Pangilinan J."/>
            <person name="Andreopoulos W."/>
            <person name="Hayes R.D."/>
            <person name="Ng V."/>
            <person name="Grigoriev I.V."/>
            <person name="Jackson S.A."/>
            <person name="Sutton T.D.S."/>
            <person name="Dobson A.D.W."/>
            <person name="Rama T."/>
        </authorList>
    </citation>
    <scope>NUCLEOTIDE SEQUENCE</scope>
    <source>
        <strain evidence="3">TRa3180A</strain>
    </source>
</reference>
<feature type="domain" description="CRAL-TRIO" evidence="2">
    <location>
        <begin position="143"/>
        <end position="298"/>
    </location>
</feature>
<dbReference type="EMBL" id="MU253741">
    <property type="protein sequence ID" value="KAG9248909.1"/>
    <property type="molecule type" value="Genomic_DNA"/>
</dbReference>
<dbReference type="CDD" id="cd00170">
    <property type="entry name" value="SEC14"/>
    <property type="match status" value="1"/>
</dbReference>
<dbReference type="GO" id="GO:0071944">
    <property type="term" value="C:cell periphery"/>
    <property type="evidence" value="ECO:0007669"/>
    <property type="project" value="UniProtKB-ARBA"/>
</dbReference>
<dbReference type="PANTHER" id="PTHR45824:SF29">
    <property type="entry name" value="GH16843P"/>
    <property type="match status" value="1"/>
</dbReference>
<keyword evidence="4" id="KW-1185">Reference proteome</keyword>
<dbReference type="SUPFAM" id="SSF52087">
    <property type="entry name" value="CRAL/TRIO domain"/>
    <property type="match status" value="1"/>
</dbReference>
<feature type="region of interest" description="Disordered" evidence="1">
    <location>
        <begin position="362"/>
        <end position="397"/>
    </location>
</feature>
<protein>
    <submittedName>
        <fullName evidence="3">CRAL-TRIO domain-containing protein</fullName>
    </submittedName>
</protein>
<dbReference type="Pfam" id="PF03765">
    <property type="entry name" value="CRAL_TRIO_N"/>
    <property type="match status" value="1"/>
</dbReference>
<dbReference type="SMART" id="SM01100">
    <property type="entry name" value="CRAL_TRIO_N"/>
    <property type="match status" value="1"/>
</dbReference>
<evidence type="ECO:0000256" key="1">
    <source>
        <dbReference type="SAM" id="MobiDB-lite"/>
    </source>
</evidence>
<evidence type="ECO:0000259" key="2">
    <source>
        <dbReference type="PROSITE" id="PS50191"/>
    </source>
</evidence>
<dbReference type="InterPro" id="IPR001251">
    <property type="entry name" value="CRAL-TRIO_dom"/>
</dbReference>
<evidence type="ECO:0000313" key="4">
    <source>
        <dbReference type="Proteomes" id="UP000887226"/>
    </source>
</evidence>
<dbReference type="InterPro" id="IPR052578">
    <property type="entry name" value="PI_Transfer_CRAL-TRIO"/>
</dbReference>
<gene>
    <name evidence="3" type="ORF">BJ878DRAFT_476005</name>
</gene>
<dbReference type="InterPro" id="IPR011074">
    <property type="entry name" value="CRAL/TRIO_N_dom"/>
</dbReference>
<evidence type="ECO:0000313" key="3">
    <source>
        <dbReference type="EMBL" id="KAG9248909.1"/>
    </source>
</evidence>
<dbReference type="Gene3D" id="3.40.525.10">
    <property type="entry name" value="CRAL-TRIO lipid binding domain"/>
    <property type="match status" value="1"/>
</dbReference>